<organism evidence="1">
    <name type="scientific">Arundo donax</name>
    <name type="common">Giant reed</name>
    <name type="synonym">Donax arundinaceus</name>
    <dbReference type="NCBI Taxonomy" id="35708"/>
    <lineage>
        <taxon>Eukaryota</taxon>
        <taxon>Viridiplantae</taxon>
        <taxon>Streptophyta</taxon>
        <taxon>Embryophyta</taxon>
        <taxon>Tracheophyta</taxon>
        <taxon>Spermatophyta</taxon>
        <taxon>Magnoliopsida</taxon>
        <taxon>Liliopsida</taxon>
        <taxon>Poales</taxon>
        <taxon>Poaceae</taxon>
        <taxon>PACMAD clade</taxon>
        <taxon>Arundinoideae</taxon>
        <taxon>Arundineae</taxon>
        <taxon>Arundo</taxon>
    </lineage>
</organism>
<sequence>MQCIPTNEYAGSANLTWRSGSLCFELILMVRLNTPLLLIQSRKELELSASENVAGPGEGAHLPLLLGVLWALPPSTRRRRKLR</sequence>
<accession>A0A0A9HP99</accession>
<protein>
    <submittedName>
        <fullName evidence="1">Uncharacterized protein</fullName>
    </submittedName>
</protein>
<name>A0A0A9HP99_ARUDO</name>
<dbReference type="AlphaFoldDB" id="A0A0A9HP99"/>
<proteinExistence type="predicted"/>
<evidence type="ECO:0000313" key="1">
    <source>
        <dbReference type="EMBL" id="JAE34738.1"/>
    </source>
</evidence>
<reference evidence="1" key="1">
    <citation type="submission" date="2014-09" db="EMBL/GenBank/DDBJ databases">
        <authorList>
            <person name="Magalhaes I.L.F."/>
            <person name="Oliveira U."/>
            <person name="Santos F.R."/>
            <person name="Vidigal T.H.D.A."/>
            <person name="Brescovit A.D."/>
            <person name="Santos A.J."/>
        </authorList>
    </citation>
    <scope>NUCLEOTIDE SEQUENCE</scope>
    <source>
        <tissue evidence="1">Shoot tissue taken approximately 20 cm above the soil surface</tissue>
    </source>
</reference>
<dbReference type="EMBL" id="GBRH01163158">
    <property type="protein sequence ID" value="JAE34738.1"/>
    <property type="molecule type" value="Transcribed_RNA"/>
</dbReference>
<reference evidence="1" key="2">
    <citation type="journal article" date="2015" name="Data Brief">
        <title>Shoot transcriptome of the giant reed, Arundo donax.</title>
        <authorList>
            <person name="Barrero R.A."/>
            <person name="Guerrero F.D."/>
            <person name="Moolhuijzen P."/>
            <person name="Goolsby J.A."/>
            <person name="Tidwell J."/>
            <person name="Bellgard S.E."/>
            <person name="Bellgard M.I."/>
        </authorList>
    </citation>
    <scope>NUCLEOTIDE SEQUENCE</scope>
    <source>
        <tissue evidence="1">Shoot tissue taken approximately 20 cm above the soil surface</tissue>
    </source>
</reference>